<evidence type="ECO:0000256" key="2">
    <source>
        <dbReference type="ARBA" id="ARBA00022840"/>
    </source>
</evidence>
<organism evidence="5 6">
    <name type="scientific">Deinococcus xinjiangensis</name>
    <dbReference type="NCBI Taxonomy" id="457454"/>
    <lineage>
        <taxon>Bacteria</taxon>
        <taxon>Thermotogati</taxon>
        <taxon>Deinococcota</taxon>
        <taxon>Deinococci</taxon>
        <taxon>Deinococcales</taxon>
        <taxon>Deinococcaceae</taxon>
        <taxon>Deinococcus</taxon>
    </lineage>
</organism>
<dbReference type="InterPro" id="IPR003439">
    <property type="entry name" value="ABC_transporter-like_ATP-bd"/>
</dbReference>
<keyword evidence="6" id="KW-1185">Reference proteome</keyword>
<dbReference type="GO" id="GO:0005524">
    <property type="term" value="F:ATP binding"/>
    <property type="evidence" value="ECO:0007669"/>
    <property type="project" value="UniProtKB-KW"/>
</dbReference>
<dbReference type="SUPFAM" id="SSF52540">
    <property type="entry name" value="P-loop containing nucleoside triphosphate hydrolases"/>
    <property type="match status" value="2"/>
</dbReference>
<dbReference type="SMART" id="SM00382">
    <property type="entry name" value="AAA"/>
    <property type="match status" value="2"/>
</dbReference>
<evidence type="ECO:0000259" key="4">
    <source>
        <dbReference type="PROSITE" id="PS50893"/>
    </source>
</evidence>
<keyword evidence="2 5" id="KW-0067">ATP-binding</keyword>
<dbReference type="Pfam" id="PF00005">
    <property type="entry name" value="ABC_tran"/>
    <property type="match status" value="2"/>
</dbReference>
<accession>A0ABP9VC68</accession>
<dbReference type="InterPro" id="IPR003593">
    <property type="entry name" value="AAA+_ATPase"/>
</dbReference>
<dbReference type="Proteomes" id="UP001458946">
    <property type="component" value="Unassembled WGS sequence"/>
</dbReference>
<dbReference type="Gene3D" id="3.40.50.300">
    <property type="entry name" value="P-loop containing nucleotide triphosphate hydrolases"/>
    <property type="match status" value="2"/>
</dbReference>
<evidence type="ECO:0000256" key="3">
    <source>
        <dbReference type="SAM" id="MobiDB-lite"/>
    </source>
</evidence>
<proteinExistence type="predicted"/>
<comment type="caution">
    <text evidence="5">The sequence shown here is derived from an EMBL/GenBank/DDBJ whole genome shotgun (WGS) entry which is preliminary data.</text>
</comment>
<protein>
    <submittedName>
        <fullName evidence="5">ABC transporter ATP-binding protein YbiT</fullName>
    </submittedName>
</protein>
<dbReference type="CDD" id="cd03221">
    <property type="entry name" value="ABCF_EF-3"/>
    <property type="match status" value="2"/>
</dbReference>
<feature type="domain" description="ABC transporter" evidence="4">
    <location>
        <begin position="350"/>
        <end position="541"/>
    </location>
</feature>
<dbReference type="InterPro" id="IPR051309">
    <property type="entry name" value="ABCF_ATPase"/>
</dbReference>
<feature type="domain" description="ABC transporter" evidence="4">
    <location>
        <begin position="11"/>
        <end position="255"/>
    </location>
</feature>
<feature type="region of interest" description="Disordered" evidence="3">
    <location>
        <begin position="281"/>
        <end position="301"/>
    </location>
</feature>
<feature type="compositionally biased region" description="Basic and acidic residues" evidence="3">
    <location>
        <begin position="288"/>
        <end position="301"/>
    </location>
</feature>
<dbReference type="InterPro" id="IPR017871">
    <property type="entry name" value="ABC_transporter-like_CS"/>
</dbReference>
<dbReference type="PANTHER" id="PTHR42855:SF2">
    <property type="entry name" value="DRUG RESISTANCE ABC TRANSPORTER,ATP-BINDING PROTEIN"/>
    <property type="match status" value="1"/>
</dbReference>
<dbReference type="PROSITE" id="PS00211">
    <property type="entry name" value="ABC_TRANSPORTER_1"/>
    <property type="match status" value="2"/>
</dbReference>
<dbReference type="PROSITE" id="PS50893">
    <property type="entry name" value="ABC_TRANSPORTER_2"/>
    <property type="match status" value="2"/>
</dbReference>
<reference evidence="5 6" key="1">
    <citation type="submission" date="2024-02" db="EMBL/GenBank/DDBJ databases">
        <title>Deinococcus xinjiangensis NBRC 107630.</title>
        <authorList>
            <person name="Ichikawa N."/>
            <person name="Katano-Makiyama Y."/>
            <person name="Hidaka K."/>
        </authorList>
    </citation>
    <scope>NUCLEOTIDE SEQUENCE [LARGE SCALE GENOMIC DNA]</scope>
    <source>
        <strain evidence="5 6">NBRC 107630</strain>
    </source>
</reference>
<evidence type="ECO:0000313" key="5">
    <source>
        <dbReference type="EMBL" id="GAA5502331.1"/>
    </source>
</evidence>
<sequence>MICFGGLVLLWRATGVARIFGDQTIFDDVNVELGSGERLALIGENGSGKSTLLRLLAGLDAPDTGTVTRTGKVALLTQQADLLAGTVLEAVTPPELAQAKATFEQASERLGEASEEALAHFAEAEEHYRVLGGYDFEARALGVLGGLDLNAGAQTDQLSGGQMRRVMLARLLLSPADLYLLDEPTNHLDLSGAQWLEGWILASDAAFVLASHDRAFLDAVATQTAELERGKLTLYTGNYSEAMELKATLREAQERDYAAYKRKRAALDEEMRRQASIGAVKENRKRAKDSDKFRSTFKSERGQQIHANRAKAMQKQIERLDEHATSKPYQDRRMIKLDLPPMPLGAAEVLTVKDLGVRRGEKEVLSGVNLQVRRGDVVALTGPNGGGKSTLLGALLGNLPHSGEVKWGAGLRLYAAGQHGEELRGLTTVGDALLDANPDLTPHQLYEIAAQVQLPAPSFALGDLSGGQRTRLSLARLSVTRSQVLVLDEPTNHLDIRMIEALEDLLLDYSGTVLLASHDRRLVEQVATRIWEVGNGGVQEE</sequence>
<dbReference type="EMBL" id="BAABRN010000021">
    <property type="protein sequence ID" value="GAA5502331.1"/>
    <property type="molecule type" value="Genomic_DNA"/>
</dbReference>
<dbReference type="PANTHER" id="PTHR42855">
    <property type="entry name" value="ABC TRANSPORTER ATP-BINDING SUBUNIT"/>
    <property type="match status" value="1"/>
</dbReference>
<evidence type="ECO:0000313" key="6">
    <source>
        <dbReference type="Proteomes" id="UP001458946"/>
    </source>
</evidence>
<name>A0ABP9VC68_9DEIO</name>
<dbReference type="InterPro" id="IPR027417">
    <property type="entry name" value="P-loop_NTPase"/>
</dbReference>
<evidence type="ECO:0000256" key="1">
    <source>
        <dbReference type="ARBA" id="ARBA00022741"/>
    </source>
</evidence>
<gene>
    <name evidence="5" type="primary">ybiT</name>
    <name evidence="5" type="ORF">Dxin01_02075</name>
</gene>
<keyword evidence="1" id="KW-0547">Nucleotide-binding</keyword>